<keyword evidence="3" id="KW-0378">Hydrolase</keyword>
<comment type="similarity">
    <text evidence="1">Belongs to the protein-tyrosine phosphatase family.</text>
</comment>
<dbReference type="GO" id="GO:0004725">
    <property type="term" value="F:protein tyrosine phosphatase activity"/>
    <property type="evidence" value="ECO:0007669"/>
    <property type="project" value="UniProtKB-EC"/>
</dbReference>
<dbReference type="SUPFAM" id="SSF52799">
    <property type="entry name" value="(Phosphotyrosine protein) phosphatases II"/>
    <property type="match status" value="1"/>
</dbReference>
<dbReference type="InterPro" id="IPR000387">
    <property type="entry name" value="Tyr_Pase_dom"/>
</dbReference>
<accession>A0A7Y9XT18</accession>
<dbReference type="InterPro" id="IPR026893">
    <property type="entry name" value="Tyr/Ser_Pase_IphP-type"/>
</dbReference>
<dbReference type="Proteomes" id="UP000522081">
    <property type="component" value="Unassembled WGS sequence"/>
</dbReference>
<dbReference type="EC" id="3.1.3.48" evidence="3"/>
<comment type="caution">
    <text evidence="3">The sequence shown here is derived from an EMBL/GenBank/DDBJ whole genome shotgun (WGS) entry which is preliminary data.</text>
</comment>
<dbReference type="EMBL" id="JACBZF010000001">
    <property type="protein sequence ID" value="NYH94046.1"/>
    <property type="molecule type" value="Genomic_DNA"/>
</dbReference>
<sequence length="271" mass="30168">MTDSTRDPRHLPLAGAHNFRRIEGWRSPDGARIAPGLLYRSSGLQDLTDDDLSVVRSLGISHIVDLRSQDEREREPSCWPEDSSATVWARAESAAAADLRRYISLGISDVEELAARLKGLYGDFPVDLASAVRESLRQMIEKPGAPVMIHCAAGKDRTGFVVAAVLQALGIAEEDIVSDYLMTNQSYDAACRRFSGRLHLAELEKRSPGAMHVLLMAHRHYLDASFDRIARDWGCFDAYLQEMAGIGPEEKEHLRSSFLVERAATKDSFRQ</sequence>
<organism evidence="3 4">
    <name type="scientific">Novosphingobium marinum</name>
    <dbReference type="NCBI Taxonomy" id="1514948"/>
    <lineage>
        <taxon>Bacteria</taxon>
        <taxon>Pseudomonadati</taxon>
        <taxon>Pseudomonadota</taxon>
        <taxon>Alphaproteobacteria</taxon>
        <taxon>Sphingomonadales</taxon>
        <taxon>Sphingomonadaceae</taxon>
        <taxon>Novosphingobium</taxon>
    </lineage>
</organism>
<dbReference type="RefSeq" id="WP_179406002.1">
    <property type="nucleotide sequence ID" value="NZ_BMGF01000001.1"/>
</dbReference>
<dbReference type="Gene3D" id="3.90.190.10">
    <property type="entry name" value="Protein tyrosine phosphatase superfamily"/>
    <property type="match status" value="1"/>
</dbReference>
<dbReference type="AlphaFoldDB" id="A0A7Y9XT18"/>
<feature type="domain" description="Tyrosine specific protein phosphatases" evidence="2">
    <location>
        <begin position="126"/>
        <end position="177"/>
    </location>
</feature>
<gene>
    <name evidence="3" type="ORF">FHS75_000351</name>
</gene>
<dbReference type="PROSITE" id="PS00383">
    <property type="entry name" value="TYR_PHOSPHATASE_1"/>
    <property type="match status" value="1"/>
</dbReference>
<dbReference type="PANTHER" id="PTHR31126">
    <property type="entry name" value="TYROSINE-PROTEIN PHOSPHATASE"/>
    <property type="match status" value="1"/>
</dbReference>
<keyword evidence="4" id="KW-1185">Reference proteome</keyword>
<reference evidence="3 4" key="1">
    <citation type="submission" date="2020-07" db="EMBL/GenBank/DDBJ databases">
        <title>Genomic Encyclopedia of Type Strains, Phase IV (KMG-IV): sequencing the most valuable type-strain genomes for metagenomic binning, comparative biology and taxonomic classification.</title>
        <authorList>
            <person name="Goeker M."/>
        </authorList>
    </citation>
    <scope>NUCLEOTIDE SEQUENCE [LARGE SCALE GENOMIC DNA]</scope>
    <source>
        <strain evidence="3 4">DSM 29043</strain>
    </source>
</reference>
<name>A0A7Y9XT18_9SPHN</name>
<dbReference type="Pfam" id="PF13350">
    <property type="entry name" value="Y_phosphatase3"/>
    <property type="match status" value="1"/>
</dbReference>
<protein>
    <submittedName>
        <fullName evidence="3">Protein-tyrosine phosphatase</fullName>
        <ecNumber evidence="3">3.1.3.48</ecNumber>
    </submittedName>
</protein>
<dbReference type="PROSITE" id="PS50056">
    <property type="entry name" value="TYR_PHOSPHATASE_2"/>
    <property type="match status" value="1"/>
</dbReference>
<proteinExistence type="inferred from homology"/>
<evidence type="ECO:0000313" key="4">
    <source>
        <dbReference type="Proteomes" id="UP000522081"/>
    </source>
</evidence>
<evidence type="ECO:0000256" key="1">
    <source>
        <dbReference type="ARBA" id="ARBA00009580"/>
    </source>
</evidence>
<evidence type="ECO:0000313" key="3">
    <source>
        <dbReference type="EMBL" id="NYH94046.1"/>
    </source>
</evidence>
<evidence type="ECO:0000259" key="2">
    <source>
        <dbReference type="PROSITE" id="PS50056"/>
    </source>
</evidence>
<dbReference type="InterPro" id="IPR016130">
    <property type="entry name" value="Tyr_Pase_AS"/>
</dbReference>
<dbReference type="PANTHER" id="PTHR31126:SF1">
    <property type="entry name" value="TYROSINE SPECIFIC PROTEIN PHOSPHATASES DOMAIN-CONTAINING PROTEIN"/>
    <property type="match status" value="1"/>
</dbReference>
<dbReference type="InterPro" id="IPR029021">
    <property type="entry name" value="Prot-tyrosine_phosphatase-like"/>
</dbReference>